<feature type="domain" description="Phosphogluconate dehydrogenase NAD-binding putative C-terminal" evidence="2">
    <location>
        <begin position="186"/>
        <end position="248"/>
    </location>
</feature>
<dbReference type="Gene3D" id="1.10.1040.10">
    <property type="entry name" value="N-(1-d-carboxylethyl)-l-norvaline Dehydrogenase, domain 2"/>
    <property type="match status" value="1"/>
</dbReference>
<dbReference type="Gene3D" id="3.40.50.720">
    <property type="entry name" value="NAD(P)-binding Rossmann-like Domain"/>
    <property type="match status" value="1"/>
</dbReference>
<protein>
    <submittedName>
        <fullName evidence="3">NAD(P)-dependent oxidoreductase</fullName>
    </submittedName>
</protein>
<dbReference type="SUPFAM" id="SSF51735">
    <property type="entry name" value="NAD(P)-binding Rossmann-fold domains"/>
    <property type="match status" value="1"/>
</dbReference>
<dbReference type="GO" id="GO:0050661">
    <property type="term" value="F:NADP binding"/>
    <property type="evidence" value="ECO:0007669"/>
    <property type="project" value="InterPro"/>
</dbReference>
<dbReference type="InterPro" id="IPR008927">
    <property type="entry name" value="6-PGluconate_DH-like_C_sf"/>
</dbReference>
<feature type="domain" description="6-phosphogluconate dehydrogenase NADP-binding" evidence="1">
    <location>
        <begin position="2"/>
        <end position="137"/>
    </location>
</feature>
<dbReference type="InterPro" id="IPR036291">
    <property type="entry name" value="NAD(P)-bd_dom_sf"/>
</dbReference>
<dbReference type="Pfam" id="PF09130">
    <property type="entry name" value="DUF1932"/>
    <property type="match status" value="1"/>
</dbReference>
<keyword evidence="4" id="KW-1185">Reference proteome</keyword>
<organism evidence="3 4">
    <name type="scientific">Rhodovastum atsumiense</name>
    <dbReference type="NCBI Taxonomy" id="504468"/>
    <lineage>
        <taxon>Bacteria</taxon>
        <taxon>Pseudomonadati</taxon>
        <taxon>Pseudomonadota</taxon>
        <taxon>Alphaproteobacteria</taxon>
        <taxon>Acetobacterales</taxon>
        <taxon>Acetobacteraceae</taxon>
        <taxon>Rhodovastum</taxon>
    </lineage>
</organism>
<proteinExistence type="predicted"/>
<sequence length="282" mass="28162">MRIAVIAPGAMGAAVARRLAGRGAEVAVTLQGRGPASATRAQGLPTQESEAALAGWADLVLSILPPGEALALARRLAPVLCPRGAAVVFADCNAVSPETVQAVAAALPGLRFADIGIIGGPPKGDDAGPRFYVSGEPAGALLALRAHGLDVRAVEGGIGAASALKLSYAGITKGLTALGSAMALGAARAGVAGPLIAELAESQPALLAYLRRGVPDMFGKAYRWVAEMEEIAAFLDGMPFGPAYLAAARHYEAIARDAAAPAEDGETARLAASFAAPAPGGT</sequence>
<evidence type="ECO:0000259" key="2">
    <source>
        <dbReference type="Pfam" id="PF09130"/>
    </source>
</evidence>
<dbReference type="InterPro" id="IPR013328">
    <property type="entry name" value="6PGD_dom2"/>
</dbReference>
<comment type="caution">
    <text evidence="3">The sequence shown here is derived from an EMBL/GenBank/DDBJ whole genome shotgun (WGS) entry which is preliminary data.</text>
</comment>
<dbReference type="AlphaFoldDB" id="A0A5M6ITZ1"/>
<accession>A0A5M6ITZ1</accession>
<dbReference type="InterPro" id="IPR006115">
    <property type="entry name" value="6PGDH_NADP-bd"/>
</dbReference>
<dbReference type="Proteomes" id="UP000325255">
    <property type="component" value="Unassembled WGS sequence"/>
</dbReference>
<dbReference type="Pfam" id="PF03446">
    <property type="entry name" value="NAD_binding_2"/>
    <property type="match status" value="1"/>
</dbReference>
<reference evidence="3 4" key="1">
    <citation type="submission" date="2019-09" db="EMBL/GenBank/DDBJ databases">
        <title>Genome sequence of Rhodovastum atsumiense, a diverse member of the Acetobacteraceae family of non-sulfur purple photosynthetic bacteria.</title>
        <authorList>
            <person name="Meyer T."/>
            <person name="Kyndt J."/>
        </authorList>
    </citation>
    <scope>NUCLEOTIDE SEQUENCE [LARGE SCALE GENOMIC DNA]</scope>
    <source>
        <strain evidence="3 4">DSM 21279</strain>
    </source>
</reference>
<evidence type="ECO:0000313" key="4">
    <source>
        <dbReference type="Proteomes" id="UP000325255"/>
    </source>
</evidence>
<gene>
    <name evidence="3" type="ORF">F1189_13125</name>
</gene>
<dbReference type="RefSeq" id="WP_150041273.1">
    <property type="nucleotide sequence ID" value="NZ_OW485601.1"/>
</dbReference>
<evidence type="ECO:0000313" key="3">
    <source>
        <dbReference type="EMBL" id="KAA5611732.1"/>
    </source>
</evidence>
<evidence type="ECO:0000259" key="1">
    <source>
        <dbReference type="Pfam" id="PF03446"/>
    </source>
</evidence>
<dbReference type="EMBL" id="VWPK01000018">
    <property type="protein sequence ID" value="KAA5611732.1"/>
    <property type="molecule type" value="Genomic_DNA"/>
</dbReference>
<name>A0A5M6ITZ1_9PROT</name>
<dbReference type="InterPro" id="IPR015814">
    <property type="entry name" value="Pgluconate_DH_NAD-bd_C"/>
</dbReference>
<dbReference type="SUPFAM" id="SSF48179">
    <property type="entry name" value="6-phosphogluconate dehydrogenase C-terminal domain-like"/>
    <property type="match status" value="1"/>
</dbReference>
<dbReference type="OrthoDB" id="1271986at2"/>